<keyword evidence="3" id="KW-1185">Reference proteome</keyword>
<dbReference type="AlphaFoldDB" id="A8N0N3"/>
<organism evidence="2 3">
    <name type="scientific">Coprinopsis cinerea (strain Okayama-7 / 130 / ATCC MYA-4618 / FGSC 9003)</name>
    <name type="common">Inky cap fungus</name>
    <name type="synonym">Hormographiella aspergillata</name>
    <dbReference type="NCBI Taxonomy" id="240176"/>
    <lineage>
        <taxon>Eukaryota</taxon>
        <taxon>Fungi</taxon>
        <taxon>Dikarya</taxon>
        <taxon>Basidiomycota</taxon>
        <taxon>Agaricomycotina</taxon>
        <taxon>Agaricomycetes</taxon>
        <taxon>Agaricomycetidae</taxon>
        <taxon>Agaricales</taxon>
        <taxon>Agaricineae</taxon>
        <taxon>Psathyrellaceae</taxon>
        <taxon>Coprinopsis</taxon>
    </lineage>
</organism>
<name>A8N0N3_COPC7</name>
<dbReference type="STRING" id="240176.A8N0N3"/>
<dbReference type="Pfam" id="PF14273">
    <property type="entry name" value="DUF4360"/>
    <property type="match status" value="1"/>
</dbReference>
<sequence length="210" mass="21225">MFSFKSLIVLSQLALLSVALPTLEARSPIPPAGFAILSTSAAGTGCSSSSSSTFTQISPSAGALTTVFAELFAEIGPGISAANNQKDCKITVTAFVPAGWSFGVAEGSIRGYEQLDAGVTLDVVSTYTFPGVTPTKSQSVNHNGPVPYPGTSFSSQQTFDSSVGTSPCGAGAGDGSTVTLEIDTDVRVSGTGTGYGAIDSADVIFGFHEC</sequence>
<evidence type="ECO:0000313" key="3">
    <source>
        <dbReference type="Proteomes" id="UP000001861"/>
    </source>
</evidence>
<dbReference type="VEuPathDB" id="FungiDB:CC1G_04336"/>
<protein>
    <recommendedName>
        <fullName evidence="4">Secreted protein</fullName>
    </recommendedName>
</protein>
<dbReference type="OMA" id="INGSGCK"/>
<evidence type="ECO:0000313" key="2">
    <source>
        <dbReference type="EMBL" id="EAU93357.1"/>
    </source>
</evidence>
<keyword evidence="1" id="KW-0732">Signal</keyword>
<dbReference type="KEGG" id="cci:CC1G_04336"/>
<comment type="caution">
    <text evidence="2">The sequence shown here is derived from an EMBL/GenBank/DDBJ whole genome shotgun (WGS) entry which is preliminary data.</text>
</comment>
<accession>A8N0N3</accession>
<dbReference type="GeneID" id="6004784"/>
<evidence type="ECO:0000256" key="1">
    <source>
        <dbReference type="SAM" id="SignalP"/>
    </source>
</evidence>
<dbReference type="InParanoid" id="A8N0N3"/>
<dbReference type="RefSeq" id="XP_001828365.1">
    <property type="nucleotide sequence ID" value="XM_001828313.1"/>
</dbReference>
<dbReference type="InterPro" id="IPR025649">
    <property type="entry name" value="DUF4360"/>
</dbReference>
<gene>
    <name evidence="2" type="ORF">CC1G_04336</name>
</gene>
<feature type="chain" id="PRO_5002724229" description="Secreted protein" evidence="1">
    <location>
        <begin position="26"/>
        <end position="210"/>
    </location>
</feature>
<reference evidence="2 3" key="1">
    <citation type="journal article" date="2010" name="Proc. Natl. Acad. Sci. U.S.A.">
        <title>Insights into evolution of multicellular fungi from the assembled chromosomes of the mushroom Coprinopsis cinerea (Coprinus cinereus).</title>
        <authorList>
            <person name="Stajich J.E."/>
            <person name="Wilke S.K."/>
            <person name="Ahren D."/>
            <person name="Au C.H."/>
            <person name="Birren B.W."/>
            <person name="Borodovsky M."/>
            <person name="Burns C."/>
            <person name="Canback B."/>
            <person name="Casselton L.A."/>
            <person name="Cheng C.K."/>
            <person name="Deng J."/>
            <person name="Dietrich F.S."/>
            <person name="Fargo D.C."/>
            <person name="Farman M.L."/>
            <person name="Gathman A.C."/>
            <person name="Goldberg J."/>
            <person name="Guigo R."/>
            <person name="Hoegger P.J."/>
            <person name="Hooker J.B."/>
            <person name="Huggins A."/>
            <person name="James T.Y."/>
            <person name="Kamada T."/>
            <person name="Kilaru S."/>
            <person name="Kodira C."/>
            <person name="Kues U."/>
            <person name="Kupfer D."/>
            <person name="Kwan H.S."/>
            <person name="Lomsadze A."/>
            <person name="Li W."/>
            <person name="Lilly W.W."/>
            <person name="Ma L.J."/>
            <person name="Mackey A.J."/>
            <person name="Manning G."/>
            <person name="Martin F."/>
            <person name="Muraguchi H."/>
            <person name="Natvig D.O."/>
            <person name="Palmerini H."/>
            <person name="Ramesh M.A."/>
            <person name="Rehmeyer C.J."/>
            <person name="Roe B.A."/>
            <person name="Shenoy N."/>
            <person name="Stanke M."/>
            <person name="Ter-Hovhannisyan V."/>
            <person name="Tunlid A."/>
            <person name="Velagapudi R."/>
            <person name="Vision T.J."/>
            <person name="Zeng Q."/>
            <person name="Zolan M.E."/>
            <person name="Pukkila P.J."/>
        </authorList>
    </citation>
    <scope>NUCLEOTIDE SEQUENCE [LARGE SCALE GENOMIC DNA]</scope>
    <source>
        <strain evidence="3">Okayama-7 / 130 / ATCC MYA-4618 / FGSC 9003</strain>
    </source>
</reference>
<evidence type="ECO:0008006" key="4">
    <source>
        <dbReference type="Google" id="ProtNLM"/>
    </source>
</evidence>
<dbReference type="EMBL" id="AACS02000001">
    <property type="protein sequence ID" value="EAU93357.1"/>
    <property type="molecule type" value="Genomic_DNA"/>
</dbReference>
<proteinExistence type="predicted"/>
<dbReference type="OrthoDB" id="152248at2759"/>
<dbReference type="PANTHER" id="PTHR38847:SF1">
    <property type="entry name" value="PSEUDOURIDINE SYNTHASE RSUA_RLUA-LIKE DOMAIN-CONTAINING PROTEIN"/>
    <property type="match status" value="1"/>
</dbReference>
<dbReference type="PANTHER" id="PTHR38847">
    <property type="match status" value="1"/>
</dbReference>
<dbReference type="Proteomes" id="UP000001861">
    <property type="component" value="Unassembled WGS sequence"/>
</dbReference>
<feature type="signal peptide" evidence="1">
    <location>
        <begin position="1"/>
        <end position="25"/>
    </location>
</feature>